<proteinExistence type="predicted"/>
<accession>A0A9X9PWE0</accession>
<name>A0A9X9PWE0_GULGU</name>
<organism evidence="2 3">
    <name type="scientific">Gulo gulo</name>
    <name type="common">Wolverine</name>
    <name type="synonym">Gluton</name>
    <dbReference type="NCBI Taxonomy" id="48420"/>
    <lineage>
        <taxon>Eukaryota</taxon>
        <taxon>Metazoa</taxon>
        <taxon>Chordata</taxon>
        <taxon>Craniata</taxon>
        <taxon>Vertebrata</taxon>
        <taxon>Euteleostomi</taxon>
        <taxon>Mammalia</taxon>
        <taxon>Eutheria</taxon>
        <taxon>Laurasiatheria</taxon>
        <taxon>Carnivora</taxon>
        <taxon>Caniformia</taxon>
        <taxon>Musteloidea</taxon>
        <taxon>Mustelidae</taxon>
        <taxon>Guloninae</taxon>
        <taxon>Gulo</taxon>
    </lineage>
</organism>
<protein>
    <submittedName>
        <fullName evidence="2">Uncharacterized protein</fullName>
    </submittedName>
</protein>
<feature type="non-terminal residue" evidence="2">
    <location>
        <position position="156"/>
    </location>
</feature>
<evidence type="ECO:0000256" key="1">
    <source>
        <dbReference type="SAM" id="MobiDB-lite"/>
    </source>
</evidence>
<feature type="compositionally biased region" description="Basic residues" evidence="1">
    <location>
        <begin position="59"/>
        <end position="73"/>
    </location>
</feature>
<sequence length="156" mass="16199">MQLLVGRVLGSELAGTCQPEGGGTSRSRPDALPSAALAPPPPGPSGLRPRLPELTRQRGGPRRRRRGGGRGRQPRLGPHPDPRVPRGVSHLRVTLRRRLQAAQAPGLRPRLLPRVPGSPVPGHGGGRRRGGLSGVPRAHAPGPAPRAARAAHAAGP</sequence>
<keyword evidence="3" id="KW-1185">Reference proteome</keyword>
<feature type="compositionally biased region" description="Low complexity" evidence="1">
    <location>
        <begin position="134"/>
        <end position="156"/>
    </location>
</feature>
<evidence type="ECO:0000313" key="2">
    <source>
        <dbReference type="EMBL" id="VCW69564.1"/>
    </source>
</evidence>
<dbReference type="EMBL" id="CYRY02005122">
    <property type="protein sequence ID" value="VCW69564.1"/>
    <property type="molecule type" value="Genomic_DNA"/>
</dbReference>
<feature type="region of interest" description="Disordered" evidence="1">
    <location>
        <begin position="1"/>
        <end position="156"/>
    </location>
</feature>
<gene>
    <name evidence="2" type="ORF">BN2614_LOCUS3</name>
</gene>
<dbReference type="AlphaFoldDB" id="A0A9X9PWE0"/>
<feature type="compositionally biased region" description="Low complexity" evidence="1">
    <location>
        <begin position="105"/>
        <end position="121"/>
    </location>
</feature>
<comment type="caution">
    <text evidence="2">The sequence shown here is derived from an EMBL/GenBank/DDBJ whole genome shotgun (WGS) entry which is preliminary data.</text>
</comment>
<evidence type="ECO:0000313" key="3">
    <source>
        <dbReference type="Proteomes" id="UP000269945"/>
    </source>
</evidence>
<reference evidence="2 3" key="1">
    <citation type="submission" date="2018-10" db="EMBL/GenBank/DDBJ databases">
        <authorList>
            <person name="Ekblom R."/>
            <person name="Jareborg N."/>
        </authorList>
    </citation>
    <scope>NUCLEOTIDE SEQUENCE [LARGE SCALE GENOMIC DNA]</scope>
    <source>
        <tissue evidence="2">Muscle</tissue>
    </source>
</reference>
<dbReference type="Proteomes" id="UP000269945">
    <property type="component" value="Unassembled WGS sequence"/>
</dbReference>